<feature type="domain" description="HTH merR-type" evidence="5">
    <location>
        <begin position="1"/>
        <end position="68"/>
    </location>
</feature>
<evidence type="ECO:0000313" key="8">
    <source>
        <dbReference type="Proteomes" id="UP000004671"/>
    </source>
</evidence>
<gene>
    <name evidence="6" type="ORF">Cabys_1603</name>
    <name evidence="7" type="ORF">Calab_2756</name>
</gene>
<dbReference type="STRING" id="880073.Cabys_1603"/>
<dbReference type="AlphaFoldDB" id="H1XQU1"/>
<dbReference type="EMBL" id="CM001402">
    <property type="protein sequence ID" value="EHO42364.1"/>
    <property type="molecule type" value="Genomic_DNA"/>
</dbReference>
<sequence>MTIHELIEKSGFNRRTIYFYTQMELLPPPKGKGKSFEYSEEHLKRLHQIKKLQAMRYSLKEIRELLSRPDFSLEDEVQVTSPQAFRQKLVREPEVHAFQSMDDSNTLWRRLRIGTEAELQIKWPPSQETLENLENQVKELIHKIKGELK</sequence>
<dbReference type="CDD" id="cd00592">
    <property type="entry name" value="HTH_MerR-like"/>
    <property type="match status" value="1"/>
</dbReference>
<evidence type="ECO:0000259" key="5">
    <source>
        <dbReference type="PROSITE" id="PS50937"/>
    </source>
</evidence>
<dbReference type="InterPro" id="IPR009061">
    <property type="entry name" value="DNA-bd_dom_put_sf"/>
</dbReference>
<keyword evidence="8" id="KW-1185">Reference proteome</keyword>
<dbReference type="SUPFAM" id="SSF46955">
    <property type="entry name" value="Putative DNA-binding domain"/>
    <property type="match status" value="1"/>
</dbReference>
<evidence type="ECO:0000313" key="7">
    <source>
        <dbReference type="EMBL" id="EHO42364.1"/>
    </source>
</evidence>
<dbReference type="PANTHER" id="PTHR30204:SF69">
    <property type="entry name" value="MERR-FAMILY TRANSCRIPTIONAL REGULATOR"/>
    <property type="match status" value="1"/>
</dbReference>
<dbReference type="SMART" id="SM00422">
    <property type="entry name" value="HTH_MERR"/>
    <property type="match status" value="1"/>
</dbReference>
<proteinExistence type="predicted"/>
<dbReference type="PaxDb" id="880073-Calab_2756"/>
<dbReference type="Gene3D" id="1.10.1660.10">
    <property type="match status" value="1"/>
</dbReference>
<reference evidence="6 9" key="2">
    <citation type="submission" date="2016-11" db="EMBL/GenBank/DDBJ databases">
        <title>Genomic analysis of Caldithrix abyssi and proposal of a novel bacterial phylum Caldithrichaeota.</title>
        <authorList>
            <person name="Kublanov I."/>
            <person name="Sigalova O."/>
            <person name="Gavrilov S."/>
            <person name="Lebedinsky A."/>
            <person name="Ivanova N."/>
            <person name="Daum C."/>
            <person name="Reddy T."/>
            <person name="Klenk H.P."/>
            <person name="Goker M."/>
            <person name="Reva O."/>
            <person name="Miroshnichenko M."/>
            <person name="Kyprides N."/>
            <person name="Woyke T."/>
            <person name="Gelfand M."/>
        </authorList>
    </citation>
    <scope>NUCLEOTIDE SEQUENCE [LARGE SCALE GENOMIC DNA]</scope>
    <source>
        <strain evidence="6 9">LF13</strain>
    </source>
</reference>
<dbReference type="Pfam" id="PF13411">
    <property type="entry name" value="MerR_1"/>
    <property type="match status" value="1"/>
</dbReference>
<accession>H1XQU1</accession>
<keyword evidence="2" id="KW-0805">Transcription regulation</keyword>
<evidence type="ECO:0000313" key="9">
    <source>
        <dbReference type="Proteomes" id="UP000183868"/>
    </source>
</evidence>
<evidence type="ECO:0000256" key="2">
    <source>
        <dbReference type="ARBA" id="ARBA00023015"/>
    </source>
</evidence>
<keyword evidence="3 6" id="KW-0238">DNA-binding</keyword>
<keyword evidence="1" id="KW-0678">Repressor</keyword>
<dbReference type="eggNOG" id="COG0789">
    <property type="taxonomic scope" value="Bacteria"/>
</dbReference>
<evidence type="ECO:0000256" key="1">
    <source>
        <dbReference type="ARBA" id="ARBA00022491"/>
    </source>
</evidence>
<dbReference type="EMBL" id="CP018099">
    <property type="protein sequence ID" value="APF18352.1"/>
    <property type="molecule type" value="Genomic_DNA"/>
</dbReference>
<dbReference type="InterPro" id="IPR000551">
    <property type="entry name" value="MerR-type_HTH_dom"/>
</dbReference>
<dbReference type="RefSeq" id="WP_006929659.1">
    <property type="nucleotide sequence ID" value="NZ_CM001402.1"/>
</dbReference>
<dbReference type="PANTHER" id="PTHR30204">
    <property type="entry name" value="REDOX-CYCLING DRUG-SENSING TRANSCRIPTIONAL ACTIVATOR SOXR"/>
    <property type="match status" value="1"/>
</dbReference>
<evidence type="ECO:0000256" key="4">
    <source>
        <dbReference type="ARBA" id="ARBA00023163"/>
    </source>
</evidence>
<dbReference type="InParanoid" id="H1XQU1"/>
<dbReference type="GO" id="GO:0003677">
    <property type="term" value="F:DNA binding"/>
    <property type="evidence" value="ECO:0007669"/>
    <property type="project" value="UniProtKB-KW"/>
</dbReference>
<name>H1XQU1_CALAY</name>
<keyword evidence="4" id="KW-0804">Transcription</keyword>
<organism evidence="7 8">
    <name type="scientific">Caldithrix abyssi DSM 13497</name>
    <dbReference type="NCBI Taxonomy" id="880073"/>
    <lineage>
        <taxon>Bacteria</taxon>
        <taxon>Pseudomonadati</taxon>
        <taxon>Calditrichota</taxon>
        <taxon>Calditrichia</taxon>
        <taxon>Calditrichales</taxon>
        <taxon>Calditrichaceae</taxon>
        <taxon>Caldithrix</taxon>
    </lineage>
</organism>
<reference evidence="7 8" key="1">
    <citation type="submission" date="2011-09" db="EMBL/GenBank/DDBJ databases">
        <title>The permanent draft genome of Caldithrix abyssi DSM 13497.</title>
        <authorList>
            <consortium name="US DOE Joint Genome Institute (JGI-PGF)"/>
            <person name="Lucas S."/>
            <person name="Han J."/>
            <person name="Lapidus A."/>
            <person name="Bruce D."/>
            <person name="Goodwin L."/>
            <person name="Pitluck S."/>
            <person name="Peters L."/>
            <person name="Kyrpides N."/>
            <person name="Mavromatis K."/>
            <person name="Ivanova N."/>
            <person name="Mikhailova N."/>
            <person name="Chertkov O."/>
            <person name="Detter J.C."/>
            <person name="Tapia R."/>
            <person name="Han C."/>
            <person name="Land M."/>
            <person name="Hauser L."/>
            <person name="Markowitz V."/>
            <person name="Cheng J.-F."/>
            <person name="Hugenholtz P."/>
            <person name="Woyke T."/>
            <person name="Wu D."/>
            <person name="Spring S."/>
            <person name="Brambilla E."/>
            <person name="Klenk H.-P."/>
            <person name="Eisen J.A."/>
        </authorList>
    </citation>
    <scope>NUCLEOTIDE SEQUENCE [LARGE SCALE GENOMIC DNA]</scope>
    <source>
        <strain evidence="7 8">DSM 13497</strain>
    </source>
</reference>
<dbReference type="GO" id="GO:0003700">
    <property type="term" value="F:DNA-binding transcription factor activity"/>
    <property type="evidence" value="ECO:0007669"/>
    <property type="project" value="InterPro"/>
</dbReference>
<dbReference type="KEGG" id="caby:Cabys_1603"/>
<dbReference type="InterPro" id="IPR047057">
    <property type="entry name" value="MerR_fam"/>
</dbReference>
<evidence type="ECO:0000313" key="6">
    <source>
        <dbReference type="EMBL" id="APF18352.1"/>
    </source>
</evidence>
<dbReference type="Proteomes" id="UP000004671">
    <property type="component" value="Chromosome"/>
</dbReference>
<dbReference type="PROSITE" id="PS50937">
    <property type="entry name" value="HTH_MERR_2"/>
    <property type="match status" value="1"/>
</dbReference>
<dbReference type="HOGENOM" id="CLU_1746256_0_0_0"/>
<dbReference type="OrthoDB" id="9791488at2"/>
<evidence type="ECO:0000256" key="3">
    <source>
        <dbReference type="ARBA" id="ARBA00023125"/>
    </source>
</evidence>
<protein>
    <submittedName>
        <fullName evidence="6">DNA-binding transcriptional regulator, MerR family</fullName>
    </submittedName>
    <submittedName>
        <fullName evidence="7">Regulatory protein MerR</fullName>
    </submittedName>
</protein>
<dbReference type="Proteomes" id="UP000183868">
    <property type="component" value="Chromosome"/>
</dbReference>